<sequence>MMRGLQNMGFLHVNDLSSQEGKLRQLKSKERVRVVNQLVNLYLLNSDDDEMLHNLPSSILRLPHHESLGNLSEGNISDTISESSDNATLLSLSREDLVALGAGHIREEIRVNRKKLEGLILRGKENFF</sequence>
<proteinExistence type="predicted"/>
<dbReference type="EMBL" id="LNIX01000054">
    <property type="protein sequence ID" value="OXA37633.1"/>
    <property type="molecule type" value="Genomic_DNA"/>
</dbReference>
<organism evidence="1 2">
    <name type="scientific">Folsomia candida</name>
    <name type="common">Springtail</name>
    <dbReference type="NCBI Taxonomy" id="158441"/>
    <lineage>
        <taxon>Eukaryota</taxon>
        <taxon>Metazoa</taxon>
        <taxon>Ecdysozoa</taxon>
        <taxon>Arthropoda</taxon>
        <taxon>Hexapoda</taxon>
        <taxon>Collembola</taxon>
        <taxon>Entomobryomorpha</taxon>
        <taxon>Isotomoidea</taxon>
        <taxon>Isotomidae</taxon>
        <taxon>Proisotominae</taxon>
        <taxon>Folsomia</taxon>
    </lineage>
</organism>
<dbReference type="Proteomes" id="UP000198287">
    <property type="component" value="Unassembled WGS sequence"/>
</dbReference>
<evidence type="ECO:0000313" key="1">
    <source>
        <dbReference type="EMBL" id="OXA37633.1"/>
    </source>
</evidence>
<evidence type="ECO:0000313" key="2">
    <source>
        <dbReference type="Proteomes" id="UP000198287"/>
    </source>
</evidence>
<dbReference type="AlphaFoldDB" id="A0A226CXF4"/>
<protein>
    <submittedName>
        <fullName evidence="1">Uncharacterized protein</fullName>
    </submittedName>
</protein>
<name>A0A226CXF4_FOLCA</name>
<dbReference type="OrthoDB" id="271862at2759"/>
<gene>
    <name evidence="1" type="ORF">Fcan01_27601</name>
</gene>
<keyword evidence="2" id="KW-1185">Reference proteome</keyword>
<comment type="caution">
    <text evidence="1">The sequence shown here is derived from an EMBL/GenBank/DDBJ whole genome shotgun (WGS) entry which is preliminary data.</text>
</comment>
<reference evidence="1 2" key="1">
    <citation type="submission" date="2015-12" db="EMBL/GenBank/DDBJ databases">
        <title>The genome of Folsomia candida.</title>
        <authorList>
            <person name="Faddeeva A."/>
            <person name="Derks M.F."/>
            <person name="Anvar Y."/>
            <person name="Smit S."/>
            <person name="Van Straalen N."/>
            <person name="Roelofs D."/>
        </authorList>
    </citation>
    <scope>NUCLEOTIDE SEQUENCE [LARGE SCALE GENOMIC DNA]</scope>
    <source>
        <strain evidence="1 2">VU population</strain>
        <tissue evidence="1">Whole body</tissue>
    </source>
</reference>
<accession>A0A226CXF4</accession>